<dbReference type="InterPro" id="IPR040323">
    <property type="entry name" value="EIPR1"/>
</dbReference>
<feature type="non-terminal residue" evidence="2">
    <location>
        <position position="214"/>
    </location>
</feature>
<keyword evidence="3" id="KW-1185">Reference proteome</keyword>
<dbReference type="InterPro" id="IPR015943">
    <property type="entry name" value="WD40/YVTN_repeat-like_dom_sf"/>
</dbReference>
<sequence>ADADDNNHNKNKQPTNNPPTHPPNNNKLILLDCKNNARALASQLAESDAVRFMVGTQSLKLSNNQVHIVELNEENGALSTPEDNMCCMRSAIWRIPPCETDATPAKLEQLTLLETEEFGQDVKMTVFHPTEGSKAVTVVNNHFIQWDLAAGDAKARDKPRFTVGKWNPHQNCTQFVTVNEGHVKSWDLRNPNKQVWSIEAAHSQVVRYSVDCLF</sequence>
<gene>
    <name evidence="2" type="ORF">TPAB3V08_LOCUS12773</name>
</gene>
<evidence type="ECO:0000256" key="1">
    <source>
        <dbReference type="SAM" id="MobiDB-lite"/>
    </source>
</evidence>
<name>A0ABN7PIC6_TIMPD</name>
<comment type="caution">
    <text evidence="2">The sequence shown here is derived from an EMBL/GenBank/DDBJ whole genome shotgun (WGS) entry which is preliminary data.</text>
</comment>
<organism evidence="2 3">
    <name type="scientific">Timema podura</name>
    <name type="common">Walking stick</name>
    <dbReference type="NCBI Taxonomy" id="61482"/>
    <lineage>
        <taxon>Eukaryota</taxon>
        <taxon>Metazoa</taxon>
        <taxon>Ecdysozoa</taxon>
        <taxon>Arthropoda</taxon>
        <taxon>Hexapoda</taxon>
        <taxon>Insecta</taxon>
        <taxon>Pterygota</taxon>
        <taxon>Neoptera</taxon>
        <taxon>Polyneoptera</taxon>
        <taxon>Phasmatodea</taxon>
        <taxon>Timematodea</taxon>
        <taxon>Timematoidea</taxon>
        <taxon>Timematidae</taxon>
        <taxon>Timema</taxon>
    </lineage>
</organism>
<dbReference type="PANTHER" id="PTHR14205:SF15">
    <property type="entry name" value="EARP AND GARP COMPLEX-INTERACTING PROTEIN 1"/>
    <property type="match status" value="1"/>
</dbReference>
<reference evidence="2" key="1">
    <citation type="submission" date="2021-03" db="EMBL/GenBank/DDBJ databases">
        <authorList>
            <person name="Tran Van P."/>
        </authorList>
    </citation>
    <scope>NUCLEOTIDE SEQUENCE</scope>
</reference>
<feature type="region of interest" description="Disordered" evidence="1">
    <location>
        <begin position="1"/>
        <end position="27"/>
    </location>
</feature>
<dbReference type="Gene3D" id="2.130.10.10">
    <property type="entry name" value="YVTN repeat-like/Quinoprotein amine dehydrogenase"/>
    <property type="match status" value="1"/>
</dbReference>
<evidence type="ECO:0000313" key="2">
    <source>
        <dbReference type="EMBL" id="CAG2065830.1"/>
    </source>
</evidence>
<dbReference type="EMBL" id="CAJPIN010047230">
    <property type="protein sequence ID" value="CAG2065830.1"/>
    <property type="molecule type" value="Genomic_DNA"/>
</dbReference>
<dbReference type="Proteomes" id="UP001153148">
    <property type="component" value="Unassembled WGS sequence"/>
</dbReference>
<evidence type="ECO:0000313" key="3">
    <source>
        <dbReference type="Proteomes" id="UP001153148"/>
    </source>
</evidence>
<proteinExistence type="predicted"/>
<accession>A0ABN7PIC6</accession>
<protein>
    <submittedName>
        <fullName evidence="2">Uncharacterized protein</fullName>
    </submittedName>
</protein>
<dbReference type="PANTHER" id="PTHR14205">
    <property type="entry name" value="WD-REPEAT PROTEIN"/>
    <property type="match status" value="1"/>
</dbReference>
<feature type="non-terminal residue" evidence="2">
    <location>
        <position position="1"/>
    </location>
</feature>
<dbReference type="SUPFAM" id="SSF117289">
    <property type="entry name" value="Nucleoporin domain"/>
    <property type="match status" value="1"/>
</dbReference>